<dbReference type="InterPro" id="IPR007791">
    <property type="entry name" value="DjlA_N"/>
</dbReference>
<keyword evidence="1" id="KW-1133">Transmembrane helix</keyword>
<sequence length="772" mass="86613">MKKAEATLIGWLVVIGIIVYPFVWLYEKIGWAGLGLIGAIVIAFVIFNSNRRSQKEQKVFDDLESESSDYSNRYESSGRPSGAPAKWYGPSEQVNVNGYDIPGGFIYVGSNLPDHYGYDNDACLIDPELRISPAEPWEAGDLMGYWPKFDSIPAKCRGAYLKWLAEGRSEPEAYIGYVFLFFYGLERRLLVDGANNEVSESERAAIINEVKRLLKIYGENGSFCGYANSFLAMEWSLYQSEKPAPDYIDFDQWYCIEPFQLVLAKNVNEGKPVSADTALQWYRLNPDTKLRTPARRCKKEFKLLFAKRYQKKYGDGIIVKPNKTRLKISYRAASPSLNRDIDFKITDLPNPFILKGPIKKIDAIVEECTQSLDPYSRFLGRKGNKPKSLTGLSLIPKELISKTSGAKIVKDRLAVICGDKIGFVPLKALYKTINQETPAKLLKKELEALGLFISNMDYGIAPDIRYHNMKPSLDGHIAIFPKGHGRDFRPSREFRMVATILRLGAMVSQIDKDLSPAEEATLQGLISDNRELTAIEKDSLMAFLHWCLRTTLNAAGLKARLAEVNDTEKSAISRILITVAHADGVIKPEEIKQIEKLYTTLGLSKEQVTSDIHELAAVSGLVTVAVKDPDTSFAIPKPVKAVGTSKGFVLNDELIRIRKEETKQVKSVLEDIFMEQEKEKEIEAEPTASIESTNPLFLLDEAHQNLFNNLREKETWERAAIKETCKTLGLMVDGAMEVLNEWAFENANAPLIDDGEPVYVDVSLAKEIVDGQ</sequence>
<proteinExistence type="predicted"/>
<evidence type="ECO:0000259" key="3">
    <source>
        <dbReference type="Pfam" id="PF13208"/>
    </source>
</evidence>
<dbReference type="Pfam" id="PF05099">
    <property type="entry name" value="TerB"/>
    <property type="match status" value="1"/>
</dbReference>
<evidence type="ECO:0000313" key="6">
    <source>
        <dbReference type="Proteomes" id="UP000826725"/>
    </source>
</evidence>
<keyword evidence="6" id="KW-1185">Reference proteome</keyword>
<dbReference type="InterPro" id="IPR025266">
    <property type="entry name" value="TerB_N"/>
</dbReference>
<feature type="domain" description="TerB-C" evidence="4">
    <location>
        <begin position="645"/>
        <end position="767"/>
    </location>
</feature>
<evidence type="ECO:0000259" key="4">
    <source>
        <dbReference type="Pfam" id="PF15615"/>
    </source>
</evidence>
<reference evidence="5" key="1">
    <citation type="submission" date="2020-09" db="EMBL/GenBank/DDBJ databases">
        <title>Desulfogranum mesoprofundum gen. nov., sp. nov., a novel mesophilic, sulfate-reducing chemolithoautotroph isolated from a deep-sea hydrothermal vent chimney in the Suiyo Seamount.</title>
        <authorList>
            <person name="Hashimoto Y."/>
            <person name="Nakagawa S."/>
        </authorList>
    </citation>
    <scope>NUCLEOTIDE SEQUENCE</scope>
    <source>
        <strain evidence="5">KT2</strain>
    </source>
</reference>
<evidence type="ECO:0000256" key="1">
    <source>
        <dbReference type="SAM" id="Phobius"/>
    </source>
</evidence>
<feature type="transmembrane region" description="Helical" evidence="1">
    <location>
        <begin position="7"/>
        <end position="23"/>
    </location>
</feature>
<dbReference type="InterPro" id="IPR028932">
    <property type="entry name" value="TerB-C"/>
</dbReference>
<evidence type="ECO:0000313" key="5">
    <source>
        <dbReference type="EMBL" id="BCL59723.1"/>
    </source>
</evidence>
<dbReference type="RefSeq" id="WP_228855919.1">
    <property type="nucleotide sequence ID" value="NZ_AP024086.1"/>
</dbReference>
<keyword evidence="1" id="KW-0472">Membrane</keyword>
<dbReference type="KEGG" id="dbk:DGMP_04160"/>
<evidence type="ECO:0008006" key="7">
    <source>
        <dbReference type="Google" id="ProtNLM"/>
    </source>
</evidence>
<protein>
    <recommendedName>
        <fullName evidence="7">ATPase</fullName>
    </recommendedName>
</protein>
<dbReference type="AlphaFoldDB" id="A0A8D5FIZ6"/>
<dbReference type="EMBL" id="AP024086">
    <property type="protein sequence ID" value="BCL59723.1"/>
    <property type="molecule type" value="Genomic_DNA"/>
</dbReference>
<accession>A0A8D5FIZ6</accession>
<evidence type="ECO:0000259" key="2">
    <source>
        <dbReference type="Pfam" id="PF05099"/>
    </source>
</evidence>
<dbReference type="Proteomes" id="UP000826725">
    <property type="component" value="Chromosome"/>
</dbReference>
<name>A0A8D5FIZ6_9BACT</name>
<feature type="domain" description="TerB N-terminal" evidence="3">
    <location>
        <begin position="90"/>
        <end position="294"/>
    </location>
</feature>
<keyword evidence="1" id="KW-0812">Transmembrane</keyword>
<feature type="transmembrane region" description="Helical" evidence="1">
    <location>
        <begin position="29"/>
        <end position="48"/>
    </location>
</feature>
<feature type="domain" description="Co-chaperone DjlA N-terminal" evidence="2">
    <location>
        <begin position="502"/>
        <end position="608"/>
    </location>
</feature>
<dbReference type="Pfam" id="PF13208">
    <property type="entry name" value="TerB_N"/>
    <property type="match status" value="1"/>
</dbReference>
<dbReference type="Pfam" id="PF15615">
    <property type="entry name" value="TerB_C"/>
    <property type="match status" value="1"/>
</dbReference>
<organism evidence="5 6">
    <name type="scientific">Desulfomarina profundi</name>
    <dbReference type="NCBI Taxonomy" id="2772557"/>
    <lineage>
        <taxon>Bacteria</taxon>
        <taxon>Pseudomonadati</taxon>
        <taxon>Thermodesulfobacteriota</taxon>
        <taxon>Desulfobulbia</taxon>
        <taxon>Desulfobulbales</taxon>
        <taxon>Desulfobulbaceae</taxon>
        <taxon>Desulfomarina</taxon>
    </lineage>
</organism>
<gene>
    <name evidence="5" type="ORF">DGMP_04160</name>
</gene>
<dbReference type="CDD" id="cd07176">
    <property type="entry name" value="terB"/>
    <property type="match status" value="1"/>
</dbReference>